<dbReference type="Proteomes" id="UP000274822">
    <property type="component" value="Unassembled WGS sequence"/>
</dbReference>
<comment type="caution">
    <text evidence="2">The sequence shown here is derived from an EMBL/GenBank/DDBJ whole genome shotgun (WGS) entry which is preliminary data.</text>
</comment>
<dbReference type="AlphaFoldDB" id="A0A433QR54"/>
<protein>
    <submittedName>
        <fullName evidence="2">Uncharacterized protein</fullName>
    </submittedName>
</protein>
<dbReference type="EMBL" id="RBNJ01002233">
    <property type="protein sequence ID" value="RUS32238.1"/>
    <property type="molecule type" value="Genomic_DNA"/>
</dbReference>
<evidence type="ECO:0000313" key="2">
    <source>
        <dbReference type="EMBL" id="RUS32238.1"/>
    </source>
</evidence>
<evidence type="ECO:0000256" key="1">
    <source>
        <dbReference type="SAM" id="MobiDB-lite"/>
    </source>
</evidence>
<proteinExistence type="predicted"/>
<name>A0A433QR54_9FUNG</name>
<organism evidence="2 3">
    <name type="scientific">Jimgerdemannia flammicorona</name>
    <dbReference type="NCBI Taxonomy" id="994334"/>
    <lineage>
        <taxon>Eukaryota</taxon>
        <taxon>Fungi</taxon>
        <taxon>Fungi incertae sedis</taxon>
        <taxon>Mucoromycota</taxon>
        <taxon>Mucoromycotina</taxon>
        <taxon>Endogonomycetes</taxon>
        <taxon>Endogonales</taxon>
        <taxon>Endogonaceae</taxon>
        <taxon>Jimgerdemannia</taxon>
    </lineage>
</organism>
<feature type="compositionally biased region" description="Basic and acidic residues" evidence="1">
    <location>
        <begin position="121"/>
        <end position="130"/>
    </location>
</feature>
<reference evidence="2 3" key="1">
    <citation type="journal article" date="2018" name="New Phytol.">
        <title>Phylogenomics of Endogonaceae and evolution of mycorrhizas within Mucoromycota.</title>
        <authorList>
            <person name="Chang Y."/>
            <person name="Desiro A."/>
            <person name="Na H."/>
            <person name="Sandor L."/>
            <person name="Lipzen A."/>
            <person name="Clum A."/>
            <person name="Barry K."/>
            <person name="Grigoriev I.V."/>
            <person name="Martin F.M."/>
            <person name="Stajich J.E."/>
            <person name="Smith M.E."/>
            <person name="Bonito G."/>
            <person name="Spatafora J.W."/>
        </authorList>
    </citation>
    <scope>NUCLEOTIDE SEQUENCE [LARGE SCALE GENOMIC DNA]</scope>
    <source>
        <strain evidence="2 3">AD002</strain>
    </source>
</reference>
<accession>A0A433QR54</accession>
<sequence length="159" mass="17416">MPPKPTLQIQIYPLHATQEPDNLKRPLRGRENERRTPLAISCRIQIERVSVEYGAEVIHVALLDSEEDGGQWIICGLWRKVSSRELGGNPGLGEPRGLGVSREAGETRRPGEPRGLGVSREAGETRRPGEPRGLGVGREVRLGETRGSMCVLMGRCSCG</sequence>
<gene>
    <name evidence="2" type="ORF">BC938DRAFT_475979</name>
</gene>
<keyword evidence="3" id="KW-1185">Reference proteome</keyword>
<evidence type="ECO:0000313" key="3">
    <source>
        <dbReference type="Proteomes" id="UP000274822"/>
    </source>
</evidence>
<feature type="compositionally biased region" description="Basic and acidic residues" evidence="1">
    <location>
        <begin position="103"/>
        <end position="112"/>
    </location>
</feature>
<feature type="region of interest" description="Disordered" evidence="1">
    <location>
        <begin position="86"/>
        <end position="136"/>
    </location>
</feature>